<protein>
    <submittedName>
        <fullName evidence="1">2-dehydro-3-deoxygalactonokinase</fullName>
    </submittedName>
</protein>
<dbReference type="Gene3D" id="3.30.420.300">
    <property type="entry name" value="2-keto-3-deoxy-galactonokinase, substrate binding domain"/>
    <property type="match status" value="1"/>
</dbReference>
<dbReference type="EMBL" id="FQYU01000002">
    <property type="protein sequence ID" value="SHJ11281.1"/>
    <property type="molecule type" value="Genomic_DNA"/>
</dbReference>
<dbReference type="RefSeq" id="WP_072992355.1">
    <property type="nucleotide sequence ID" value="NZ_FQYU01000002.1"/>
</dbReference>
<organism evidence="1 2">
    <name type="scientific">Pseudozobellia thermophila</name>
    <dbReference type="NCBI Taxonomy" id="192903"/>
    <lineage>
        <taxon>Bacteria</taxon>
        <taxon>Pseudomonadati</taxon>
        <taxon>Bacteroidota</taxon>
        <taxon>Flavobacteriia</taxon>
        <taxon>Flavobacteriales</taxon>
        <taxon>Flavobacteriaceae</taxon>
        <taxon>Pseudozobellia</taxon>
    </lineage>
</organism>
<dbReference type="STRING" id="192903.SAMN04488513_102872"/>
<name>A0A1M6GMY2_9FLAO</name>
<keyword evidence="1" id="KW-0418">Kinase</keyword>
<dbReference type="GO" id="GO:0008671">
    <property type="term" value="F:2-dehydro-3-deoxygalactonokinase activity"/>
    <property type="evidence" value="ECO:0007669"/>
    <property type="project" value="InterPro"/>
</dbReference>
<dbReference type="Proteomes" id="UP000184543">
    <property type="component" value="Unassembled WGS sequence"/>
</dbReference>
<sequence length="316" mass="35804">MNTKFLSCDWGTSNFRIRLVDLDNLAILKELKSEDGVKFLYQKYAVQDQKDRLSFYLSFLKDKLKLLRLENEKYNIVCSGMASSNLGLKELPYSSFPIDLSGSTLNTTKIKLAPHYNLYLVSGVKNDYGMMRGEEVQAIGLENYVKKFEKGVLILPGTHSKHIFFEDGFFTDLSNYMTGELFDVLSKQSILSNSIRHGQLDEAHYHPFQYGVSLGLAGKLTSSLFGIRARHILHNHDLEENGAMLSGLLIGDELSYLKHHTDQVILAAPESISKQYQMALTSVLDKIKLTVIDADQLDKALLEGQKKILNLHEKQY</sequence>
<keyword evidence="2" id="KW-1185">Reference proteome</keyword>
<accession>A0A1M6GMY2</accession>
<dbReference type="Gene3D" id="3.30.420.310">
    <property type="entry name" value="2-keto-3-deoxy-galactonokinase, C-terminal domain"/>
    <property type="match status" value="1"/>
</dbReference>
<evidence type="ECO:0000313" key="2">
    <source>
        <dbReference type="Proteomes" id="UP000184543"/>
    </source>
</evidence>
<proteinExistence type="predicted"/>
<dbReference type="OrthoDB" id="256574at2"/>
<dbReference type="InterPro" id="IPR007729">
    <property type="entry name" value="DGOK"/>
</dbReference>
<gene>
    <name evidence="1" type="ORF">SAMN04488513_102872</name>
</gene>
<dbReference type="InterPro" id="IPR042258">
    <property type="entry name" value="DGOK_N"/>
</dbReference>
<dbReference type="InterPro" id="IPR042257">
    <property type="entry name" value="DGOK_C"/>
</dbReference>
<dbReference type="GO" id="GO:0034194">
    <property type="term" value="P:D-galactonate catabolic process"/>
    <property type="evidence" value="ECO:0007669"/>
    <property type="project" value="InterPro"/>
</dbReference>
<keyword evidence="1" id="KW-0808">Transferase</keyword>
<dbReference type="AlphaFoldDB" id="A0A1M6GMY2"/>
<reference evidence="2" key="1">
    <citation type="submission" date="2016-11" db="EMBL/GenBank/DDBJ databases">
        <authorList>
            <person name="Varghese N."/>
            <person name="Submissions S."/>
        </authorList>
    </citation>
    <scope>NUCLEOTIDE SEQUENCE [LARGE SCALE GENOMIC DNA]</scope>
    <source>
        <strain evidence="2">DSM 19858</strain>
    </source>
</reference>
<evidence type="ECO:0000313" key="1">
    <source>
        <dbReference type="EMBL" id="SHJ11281.1"/>
    </source>
</evidence>
<dbReference type="Pfam" id="PF05035">
    <property type="entry name" value="DGOK"/>
    <property type="match status" value="1"/>
</dbReference>